<evidence type="ECO:0000256" key="2">
    <source>
        <dbReference type="ARBA" id="ARBA00023015"/>
    </source>
</evidence>
<evidence type="ECO:0000256" key="3">
    <source>
        <dbReference type="ARBA" id="ARBA00023125"/>
    </source>
</evidence>
<evidence type="ECO:0000256" key="5">
    <source>
        <dbReference type="ARBA" id="ARBA00023242"/>
    </source>
</evidence>
<comment type="caution">
    <text evidence="7">The sequence shown here is derived from an EMBL/GenBank/DDBJ whole genome shotgun (WGS) entry which is preliminary data.</text>
</comment>
<evidence type="ECO:0000259" key="6">
    <source>
        <dbReference type="SMART" id="SM00906"/>
    </source>
</evidence>
<keyword evidence="3" id="KW-0238">DNA-binding</keyword>
<keyword evidence="5" id="KW-0539">Nucleus</keyword>
<dbReference type="CDD" id="cd12148">
    <property type="entry name" value="fungal_TF_MHR"/>
    <property type="match status" value="1"/>
</dbReference>
<dbReference type="Pfam" id="PF04082">
    <property type="entry name" value="Fungal_trans"/>
    <property type="match status" value="1"/>
</dbReference>
<dbReference type="Proteomes" id="UP001610446">
    <property type="component" value="Unassembled WGS sequence"/>
</dbReference>
<proteinExistence type="predicted"/>
<organism evidence="7 8">
    <name type="scientific">Aspergillus pseudoustus</name>
    <dbReference type="NCBI Taxonomy" id="1810923"/>
    <lineage>
        <taxon>Eukaryota</taxon>
        <taxon>Fungi</taxon>
        <taxon>Dikarya</taxon>
        <taxon>Ascomycota</taxon>
        <taxon>Pezizomycotina</taxon>
        <taxon>Eurotiomycetes</taxon>
        <taxon>Eurotiomycetidae</taxon>
        <taxon>Eurotiales</taxon>
        <taxon>Aspergillaceae</taxon>
        <taxon>Aspergillus</taxon>
        <taxon>Aspergillus subgen. Nidulantes</taxon>
    </lineage>
</organism>
<protein>
    <recommendedName>
        <fullName evidence="6">Xylanolytic transcriptional activator regulatory domain-containing protein</fullName>
    </recommendedName>
</protein>
<dbReference type="EMBL" id="JBFXLU010000004">
    <property type="protein sequence ID" value="KAL2857294.1"/>
    <property type="molecule type" value="Genomic_DNA"/>
</dbReference>
<evidence type="ECO:0000313" key="8">
    <source>
        <dbReference type="Proteomes" id="UP001610446"/>
    </source>
</evidence>
<feature type="domain" description="Xylanolytic transcriptional activator regulatory" evidence="6">
    <location>
        <begin position="2"/>
        <end position="61"/>
    </location>
</feature>
<evidence type="ECO:0000256" key="4">
    <source>
        <dbReference type="ARBA" id="ARBA00023163"/>
    </source>
</evidence>
<dbReference type="PANTHER" id="PTHR47171:SF3">
    <property type="entry name" value="FARA-RELATED"/>
    <property type="match status" value="1"/>
</dbReference>
<name>A0ABR4KZL8_9EURO</name>
<evidence type="ECO:0000256" key="1">
    <source>
        <dbReference type="ARBA" id="ARBA00022833"/>
    </source>
</evidence>
<accession>A0ABR4KZL8</accession>
<evidence type="ECO:0000313" key="7">
    <source>
        <dbReference type="EMBL" id="KAL2857294.1"/>
    </source>
</evidence>
<keyword evidence="1" id="KW-0862">Zinc</keyword>
<keyword evidence="2" id="KW-0805">Transcription regulation</keyword>
<dbReference type="PANTHER" id="PTHR47171">
    <property type="entry name" value="FARA-RELATED"/>
    <property type="match status" value="1"/>
</dbReference>
<sequence length="204" mass="22696">MHWDLSQAAVSKMAPGERRRFRRIWCVLFQLDVLSSIHHGRPTMISPDSCDQPLPTEDDYVDILGDSFSACNVHFCMQQARLCEILVGIMRLLSPGAVKRFRAGTQSFQNTMSENEASLLSVSGPASPNVRDGDVRYLLLEPPFANSLQSRLAYTPPSDGRAFHRDCVSRAASQVAGNLPGRNLLSSRTVRMGNCNRRHLKPVV</sequence>
<keyword evidence="8" id="KW-1185">Reference proteome</keyword>
<dbReference type="InterPro" id="IPR007219">
    <property type="entry name" value="XnlR_reg_dom"/>
</dbReference>
<reference evidence="7 8" key="1">
    <citation type="submission" date="2024-07" db="EMBL/GenBank/DDBJ databases">
        <title>Section-level genome sequencing and comparative genomics of Aspergillus sections Usti and Cavernicolus.</title>
        <authorList>
            <consortium name="Lawrence Berkeley National Laboratory"/>
            <person name="Nybo J.L."/>
            <person name="Vesth T.C."/>
            <person name="Theobald S."/>
            <person name="Frisvad J.C."/>
            <person name="Larsen T.O."/>
            <person name="Kjaerboelling I."/>
            <person name="Rothschild-Mancinelli K."/>
            <person name="Lyhne E.K."/>
            <person name="Kogle M.E."/>
            <person name="Barry K."/>
            <person name="Clum A."/>
            <person name="Na H."/>
            <person name="Ledsgaard L."/>
            <person name="Lin J."/>
            <person name="Lipzen A."/>
            <person name="Kuo A."/>
            <person name="Riley R."/>
            <person name="Mondo S."/>
            <person name="Labutti K."/>
            <person name="Haridas S."/>
            <person name="Pangalinan J."/>
            <person name="Salamov A.A."/>
            <person name="Simmons B.A."/>
            <person name="Magnuson J.K."/>
            <person name="Chen J."/>
            <person name="Drula E."/>
            <person name="Henrissat B."/>
            <person name="Wiebenga A."/>
            <person name="Lubbers R.J."/>
            <person name="Gomes A.C."/>
            <person name="Makela M.R."/>
            <person name="Stajich J."/>
            <person name="Grigoriev I.V."/>
            <person name="Mortensen U.H."/>
            <person name="De Vries R.P."/>
            <person name="Baker S.E."/>
            <person name="Andersen M.R."/>
        </authorList>
    </citation>
    <scope>NUCLEOTIDE SEQUENCE [LARGE SCALE GENOMIC DNA]</scope>
    <source>
        <strain evidence="7 8">CBS 123904</strain>
    </source>
</reference>
<dbReference type="InterPro" id="IPR052073">
    <property type="entry name" value="Amide_Lactam_Regulators"/>
</dbReference>
<gene>
    <name evidence="7" type="ORF">BJY01DRAFT_202565</name>
</gene>
<keyword evidence="4" id="KW-0804">Transcription</keyword>
<dbReference type="SMART" id="SM00906">
    <property type="entry name" value="Fungal_trans"/>
    <property type="match status" value="1"/>
</dbReference>